<accession>A0A0C9MPG7</accession>
<organism evidence="2">
    <name type="scientific">Mucor ambiguus</name>
    <dbReference type="NCBI Taxonomy" id="91626"/>
    <lineage>
        <taxon>Eukaryota</taxon>
        <taxon>Fungi</taxon>
        <taxon>Fungi incertae sedis</taxon>
        <taxon>Mucoromycota</taxon>
        <taxon>Mucoromycotina</taxon>
        <taxon>Mucoromycetes</taxon>
        <taxon>Mucorales</taxon>
        <taxon>Mucorineae</taxon>
        <taxon>Mucoraceae</taxon>
        <taxon>Mucor</taxon>
    </lineage>
</organism>
<gene>
    <name evidence="2" type="ORF">MAM1_0051c03389</name>
</gene>
<evidence type="ECO:0000313" key="2">
    <source>
        <dbReference type="EMBL" id="GAN03933.1"/>
    </source>
</evidence>
<dbReference type="AlphaFoldDB" id="A0A0C9MPG7"/>
<proteinExistence type="predicted"/>
<dbReference type="EMBL" id="DF836340">
    <property type="protein sequence ID" value="GAN03933.1"/>
    <property type="molecule type" value="Genomic_DNA"/>
</dbReference>
<feature type="compositionally biased region" description="Polar residues" evidence="1">
    <location>
        <begin position="14"/>
        <end position="25"/>
    </location>
</feature>
<evidence type="ECO:0000313" key="3">
    <source>
        <dbReference type="Proteomes" id="UP000053815"/>
    </source>
</evidence>
<name>A0A0C9MPG7_9FUNG</name>
<keyword evidence="3" id="KW-1185">Reference proteome</keyword>
<feature type="region of interest" description="Disordered" evidence="1">
    <location>
        <begin position="1"/>
        <end position="25"/>
    </location>
</feature>
<dbReference type="Proteomes" id="UP000053815">
    <property type="component" value="Unassembled WGS sequence"/>
</dbReference>
<sequence>MMSSPLSSSEDSENGNNRDNNKSTQPCKYLLDIAINGSFKNENEGGAVDSKANNNGTANAVEAKVINGHAEQKDICQMMLPCI</sequence>
<protein>
    <submittedName>
        <fullName evidence="2">Uncharacterized protein</fullName>
    </submittedName>
</protein>
<evidence type="ECO:0000256" key="1">
    <source>
        <dbReference type="SAM" id="MobiDB-lite"/>
    </source>
</evidence>
<reference evidence="2" key="1">
    <citation type="submission" date="2014-09" db="EMBL/GenBank/DDBJ databases">
        <title>Draft genome sequence of an oleaginous Mucoromycotina fungus Mucor ambiguus NBRC6742.</title>
        <authorList>
            <person name="Takeda I."/>
            <person name="Yamane N."/>
            <person name="Morita T."/>
            <person name="Tamano K."/>
            <person name="Machida M."/>
            <person name="Baker S."/>
            <person name="Koike H."/>
        </authorList>
    </citation>
    <scope>NUCLEOTIDE SEQUENCE</scope>
    <source>
        <strain evidence="2">NBRC 6742</strain>
    </source>
</reference>